<dbReference type="EC" id="2.3.-.-" evidence="2"/>
<evidence type="ECO:0000313" key="3">
    <source>
        <dbReference type="Proteomes" id="UP001596220"/>
    </source>
</evidence>
<dbReference type="EMBL" id="JBHSQO010000007">
    <property type="protein sequence ID" value="MFC6089479.1"/>
    <property type="molecule type" value="Genomic_DNA"/>
</dbReference>
<accession>A0ABW1P200</accession>
<keyword evidence="2" id="KW-0012">Acyltransferase</keyword>
<feature type="domain" description="N-acetyltransferase" evidence="1">
    <location>
        <begin position="11"/>
        <end position="152"/>
    </location>
</feature>
<dbReference type="InterPro" id="IPR000182">
    <property type="entry name" value="GNAT_dom"/>
</dbReference>
<evidence type="ECO:0000259" key="1">
    <source>
        <dbReference type="PROSITE" id="PS51186"/>
    </source>
</evidence>
<name>A0ABW1P200_9PSEU</name>
<protein>
    <submittedName>
        <fullName evidence="2">GNAT family N-acetyltransferase</fullName>
        <ecNumber evidence="2">2.3.-.-</ecNumber>
    </submittedName>
</protein>
<proteinExistence type="predicted"/>
<dbReference type="Gene3D" id="3.40.630.30">
    <property type="match status" value="1"/>
</dbReference>
<dbReference type="PROSITE" id="PS51186">
    <property type="entry name" value="GNAT"/>
    <property type="match status" value="1"/>
</dbReference>
<comment type="caution">
    <text evidence="2">The sequence shown here is derived from an EMBL/GenBank/DDBJ whole genome shotgun (WGS) entry which is preliminary data.</text>
</comment>
<keyword evidence="3" id="KW-1185">Reference proteome</keyword>
<dbReference type="InterPro" id="IPR051531">
    <property type="entry name" value="N-acetyltransferase"/>
</dbReference>
<dbReference type="Proteomes" id="UP001596220">
    <property type="component" value="Unassembled WGS sequence"/>
</dbReference>
<dbReference type="InterPro" id="IPR016181">
    <property type="entry name" value="Acyl_CoA_acyltransferase"/>
</dbReference>
<evidence type="ECO:0000313" key="2">
    <source>
        <dbReference type="EMBL" id="MFC6089479.1"/>
    </source>
</evidence>
<sequence>MEAVEINAGEFYLRQLRADDRVDDRAALVGGGLCPDPDAAGAHIAERARRWHADESCSWAVCDQLTGVAVGQVELAMTGELTCWTTPELRGRGVATHAVAAVLRFGFGFLDLDRITARPPDDPDDAVSAARRVAVKCGFVTEGPHPVWTRLR</sequence>
<organism evidence="2 3">
    <name type="scientific">Saccharothrix lopnurensis</name>
    <dbReference type="NCBI Taxonomy" id="1670621"/>
    <lineage>
        <taxon>Bacteria</taxon>
        <taxon>Bacillati</taxon>
        <taxon>Actinomycetota</taxon>
        <taxon>Actinomycetes</taxon>
        <taxon>Pseudonocardiales</taxon>
        <taxon>Pseudonocardiaceae</taxon>
        <taxon>Saccharothrix</taxon>
    </lineage>
</organism>
<dbReference type="PANTHER" id="PTHR43792">
    <property type="entry name" value="GNAT FAMILY, PUTATIVE (AFU_ORTHOLOGUE AFUA_3G00765)-RELATED-RELATED"/>
    <property type="match status" value="1"/>
</dbReference>
<dbReference type="GO" id="GO:0016746">
    <property type="term" value="F:acyltransferase activity"/>
    <property type="evidence" value="ECO:0007669"/>
    <property type="project" value="UniProtKB-KW"/>
</dbReference>
<keyword evidence="2" id="KW-0808">Transferase</keyword>
<dbReference type="SUPFAM" id="SSF55729">
    <property type="entry name" value="Acyl-CoA N-acyltransferases (Nat)"/>
    <property type="match status" value="1"/>
</dbReference>
<gene>
    <name evidence="2" type="ORF">ACFP3R_09380</name>
</gene>
<dbReference type="Pfam" id="PF13302">
    <property type="entry name" value="Acetyltransf_3"/>
    <property type="match status" value="1"/>
</dbReference>
<reference evidence="3" key="1">
    <citation type="journal article" date="2019" name="Int. J. Syst. Evol. Microbiol.">
        <title>The Global Catalogue of Microorganisms (GCM) 10K type strain sequencing project: providing services to taxonomists for standard genome sequencing and annotation.</title>
        <authorList>
            <consortium name="The Broad Institute Genomics Platform"/>
            <consortium name="The Broad Institute Genome Sequencing Center for Infectious Disease"/>
            <person name="Wu L."/>
            <person name="Ma J."/>
        </authorList>
    </citation>
    <scope>NUCLEOTIDE SEQUENCE [LARGE SCALE GENOMIC DNA]</scope>
    <source>
        <strain evidence="3">CGMCC 4.7246</strain>
    </source>
</reference>
<dbReference type="RefSeq" id="WP_380634706.1">
    <property type="nucleotide sequence ID" value="NZ_JBHSQO010000007.1"/>
</dbReference>